<sequence length="237" mass="24693">MGGGALGLPKFLAPLQTSLAVSKGLGTYTFTNTSADDTRSVTDFEGIIHTDILAEEARFQGVRRVRNFVDHEYTVDNWTLAGTGAVTLGAVGADAPRGYEICDISGGATNTCSLTCSALEGEDVAGRTFVVRVRLAVPAVDTTKSVRINITSTGGTVFNEELTITGVEAWHTYAFKATPPAGATGLTVMVKTGLGGGADTAYIQEIQLEEVTGQTVGEQGIPSEYVSVGFGTSMLVN</sequence>
<feature type="non-terminal residue" evidence="1">
    <location>
        <position position="237"/>
    </location>
</feature>
<evidence type="ECO:0008006" key="2">
    <source>
        <dbReference type="Google" id="ProtNLM"/>
    </source>
</evidence>
<name>X0TZV4_9ZZZZ</name>
<organism evidence="1">
    <name type="scientific">marine sediment metagenome</name>
    <dbReference type="NCBI Taxonomy" id="412755"/>
    <lineage>
        <taxon>unclassified sequences</taxon>
        <taxon>metagenomes</taxon>
        <taxon>ecological metagenomes</taxon>
    </lineage>
</organism>
<dbReference type="AlphaFoldDB" id="X0TZV4"/>
<protein>
    <recommendedName>
        <fullName evidence="2">CBM-cenC domain-containing protein</fullName>
    </recommendedName>
</protein>
<reference evidence="1" key="1">
    <citation type="journal article" date="2014" name="Front. Microbiol.">
        <title>High frequency of phylogenetically diverse reductive dehalogenase-homologous genes in deep subseafloor sedimentary metagenomes.</title>
        <authorList>
            <person name="Kawai M."/>
            <person name="Futagami T."/>
            <person name="Toyoda A."/>
            <person name="Takaki Y."/>
            <person name="Nishi S."/>
            <person name="Hori S."/>
            <person name="Arai W."/>
            <person name="Tsubouchi T."/>
            <person name="Morono Y."/>
            <person name="Uchiyama I."/>
            <person name="Ito T."/>
            <person name="Fujiyama A."/>
            <person name="Inagaki F."/>
            <person name="Takami H."/>
        </authorList>
    </citation>
    <scope>NUCLEOTIDE SEQUENCE</scope>
    <source>
        <strain evidence="1">Expedition CK06-06</strain>
    </source>
</reference>
<evidence type="ECO:0000313" key="1">
    <source>
        <dbReference type="EMBL" id="GAF93692.1"/>
    </source>
</evidence>
<dbReference type="EMBL" id="BARS01015728">
    <property type="protein sequence ID" value="GAF93692.1"/>
    <property type="molecule type" value="Genomic_DNA"/>
</dbReference>
<accession>X0TZV4</accession>
<gene>
    <name evidence="1" type="ORF">S01H1_25976</name>
</gene>
<proteinExistence type="predicted"/>
<dbReference type="Gene3D" id="2.60.120.260">
    <property type="entry name" value="Galactose-binding domain-like"/>
    <property type="match status" value="1"/>
</dbReference>
<comment type="caution">
    <text evidence="1">The sequence shown here is derived from an EMBL/GenBank/DDBJ whole genome shotgun (WGS) entry which is preliminary data.</text>
</comment>